<evidence type="ECO:0000313" key="2">
    <source>
        <dbReference type="Proteomes" id="UP000077755"/>
    </source>
</evidence>
<name>A0A161X7S1_DAUCS</name>
<organism evidence="1 2">
    <name type="scientific">Daucus carota subsp. sativus</name>
    <name type="common">Carrot</name>
    <dbReference type="NCBI Taxonomy" id="79200"/>
    <lineage>
        <taxon>Eukaryota</taxon>
        <taxon>Viridiplantae</taxon>
        <taxon>Streptophyta</taxon>
        <taxon>Embryophyta</taxon>
        <taxon>Tracheophyta</taxon>
        <taxon>Spermatophyta</taxon>
        <taxon>Magnoliopsida</taxon>
        <taxon>eudicotyledons</taxon>
        <taxon>Gunneridae</taxon>
        <taxon>Pentapetalae</taxon>
        <taxon>asterids</taxon>
        <taxon>campanulids</taxon>
        <taxon>Apiales</taxon>
        <taxon>Apiaceae</taxon>
        <taxon>Apioideae</taxon>
        <taxon>Scandiceae</taxon>
        <taxon>Daucinae</taxon>
        <taxon>Daucus</taxon>
        <taxon>Daucus sect. Daucus</taxon>
    </lineage>
</organism>
<proteinExistence type="predicted"/>
<accession>A0A161X7S1</accession>
<sequence>MHGFIYAMAVAAQAYSCRRSYSSISKARTQWDALFACLRSLKARNTVVVYGLYDVAMQLMNQLRKKKMHKTLV</sequence>
<evidence type="ECO:0000313" key="1">
    <source>
        <dbReference type="EMBL" id="WOH09895.1"/>
    </source>
</evidence>
<gene>
    <name evidence="1" type="ORF">DCAR_0729355</name>
</gene>
<dbReference type="Proteomes" id="UP000077755">
    <property type="component" value="Chromosome 7"/>
</dbReference>
<reference evidence="1" key="2">
    <citation type="submission" date="2022-03" db="EMBL/GenBank/DDBJ databases">
        <title>Draft title - Genomic analysis of global carrot germplasm unveils the trajectory of domestication and the origin of high carotenoid orange carrot.</title>
        <authorList>
            <person name="Iorizzo M."/>
            <person name="Ellison S."/>
            <person name="Senalik D."/>
            <person name="Macko-Podgorni A."/>
            <person name="Grzebelus D."/>
            <person name="Bostan H."/>
            <person name="Rolling W."/>
            <person name="Curaba J."/>
            <person name="Simon P."/>
        </authorList>
    </citation>
    <scope>NUCLEOTIDE SEQUENCE</scope>
    <source>
        <tissue evidence="1">Leaf</tissue>
    </source>
</reference>
<dbReference type="AlphaFoldDB" id="A0A161X7S1"/>
<keyword evidence="2" id="KW-1185">Reference proteome</keyword>
<reference evidence="1" key="1">
    <citation type="journal article" date="2016" name="Nat. Genet.">
        <title>A high-quality carrot genome assembly provides new insights into carotenoid accumulation and asterid genome evolution.</title>
        <authorList>
            <person name="Iorizzo M."/>
            <person name="Ellison S."/>
            <person name="Senalik D."/>
            <person name="Zeng P."/>
            <person name="Satapoomin P."/>
            <person name="Huang J."/>
            <person name="Bowman M."/>
            <person name="Iovene M."/>
            <person name="Sanseverino W."/>
            <person name="Cavagnaro P."/>
            <person name="Yildiz M."/>
            <person name="Macko-Podgorni A."/>
            <person name="Moranska E."/>
            <person name="Grzebelus E."/>
            <person name="Grzebelus D."/>
            <person name="Ashrafi H."/>
            <person name="Zheng Z."/>
            <person name="Cheng S."/>
            <person name="Spooner D."/>
            <person name="Van Deynze A."/>
            <person name="Simon P."/>
        </authorList>
    </citation>
    <scope>NUCLEOTIDE SEQUENCE</scope>
    <source>
        <tissue evidence="1">Leaf</tissue>
    </source>
</reference>
<protein>
    <submittedName>
        <fullName evidence="1">Uncharacterized protein</fullName>
    </submittedName>
</protein>
<dbReference type="Gramene" id="KZM88533">
    <property type="protein sequence ID" value="KZM88533"/>
    <property type="gene ID" value="DCAR_025608"/>
</dbReference>
<dbReference type="EMBL" id="CP093349">
    <property type="protein sequence ID" value="WOH09895.1"/>
    <property type="molecule type" value="Genomic_DNA"/>
</dbReference>